<dbReference type="PROSITE" id="PS50075">
    <property type="entry name" value="CARRIER"/>
    <property type="match status" value="1"/>
</dbReference>
<dbReference type="Gene3D" id="3.30.300.30">
    <property type="match status" value="1"/>
</dbReference>
<organism evidence="4">
    <name type="scientific">marine sediment metagenome</name>
    <dbReference type="NCBI Taxonomy" id="412755"/>
    <lineage>
        <taxon>unclassified sequences</taxon>
        <taxon>metagenomes</taxon>
        <taxon>ecological metagenomes</taxon>
    </lineage>
</organism>
<protein>
    <recommendedName>
        <fullName evidence="3">Carrier domain-containing protein</fullName>
    </recommendedName>
</protein>
<dbReference type="SUPFAM" id="SSF56801">
    <property type="entry name" value="Acetyl-CoA synthetase-like"/>
    <property type="match status" value="1"/>
</dbReference>
<sequence length="539" mass="60948">MIVGGAAFDRNIDEFWRCIAYTIFQGYGLTETAPLITLADPAQTGAGSIGKVLDGQKIRLVDSEIYVRGNNVSPGYYENPQLTEEAFSKGWFKTGDLAEIGEDGNLYFKGRKDTVVVRADGINIYPEDIESVLKANSLVKDCVVLGLGYGSNLEIHAVLMLEDKYSGSPENIIKEANRKLNVYQHINSCSIWDGDDFPRTSTEKIKRNEVAKAVSSGRTKKKARGPKPYRKSQEILEVIKNFHKIKSKSIRKEARLEKDLGLDSLDLVQLAGAIEEKYDIEVDDSQIFAGTTVGDLETLIKSSRKASQKIPFYSLPFRAPVRFIRVIFQYILYPFMSVIYRLKVEGRENLKNLKGPVVFAANHTSHLDTFVVLYSLPLKLRKRVATLMSIEHHFNHFFYQSGPWWRRAVEAMGFYLLVNLFINVFPLSRTHGFKQIMENIGRMLSRGWSMLIYPEGGVTTDGGIKEFEPGVGVIASDMEASVVPVRIKGLFNILRNGILPWKHMPRWPLVTVSFGKLERFKDKDYRKIAGIIEKAVRSL</sequence>
<dbReference type="EMBL" id="BART01000340">
    <property type="protein sequence ID" value="GAG70851.1"/>
    <property type="molecule type" value="Genomic_DNA"/>
</dbReference>
<evidence type="ECO:0000259" key="3">
    <source>
        <dbReference type="PROSITE" id="PS50075"/>
    </source>
</evidence>
<dbReference type="PROSITE" id="PS00012">
    <property type="entry name" value="PHOSPHOPANTETHEINE"/>
    <property type="match status" value="1"/>
</dbReference>
<dbReference type="InterPro" id="IPR050237">
    <property type="entry name" value="ATP-dep_AMP-bd_enzyme"/>
</dbReference>
<gene>
    <name evidence="4" type="ORF">S01H4_01752</name>
</gene>
<dbReference type="AlphaFoldDB" id="X1BFQ1"/>
<evidence type="ECO:0000256" key="2">
    <source>
        <dbReference type="ARBA" id="ARBA00022553"/>
    </source>
</evidence>
<dbReference type="Pfam" id="PF00501">
    <property type="entry name" value="AMP-binding"/>
    <property type="match status" value="1"/>
</dbReference>
<dbReference type="Gene3D" id="3.40.50.12780">
    <property type="entry name" value="N-terminal domain of ligase-like"/>
    <property type="match status" value="1"/>
</dbReference>
<dbReference type="PANTHER" id="PTHR43767:SF1">
    <property type="entry name" value="NONRIBOSOMAL PEPTIDE SYNTHASE PES1 (EUROFUNG)-RELATED"/>
    <property type="match status" value="1"/>
</dbReference>
<evidence type="ECO:0000256" key="1">
    <source>
        <dbReference type="ARBA" id="ARBA00022450"/>
    </source>
</evidence>
<evidence type="ECO:0000313" key="4">
    <source>
        <dbReference type="EMBL" id="GAG70851.1"/>
    </source>
</evidence>
<dbReference type="CDD" id="cd07989">
    <property type="entry name" value="LPLAT_AGPAT-like"/>
    <property type="match status" value="1"/>
</dbReference>
<dbReference type="SUPFAM" id="SSF47336">
    <property type="entry name" value="ACP-like"/>
    <property type="match status" value="1"/>
</dbReference>
<dbReference type="SMART" id="SM00563">
    <property type="entry name" value="PlsC"/>
    <property type="match status" value="1"/>
</dbReference>
<comment type="caution">
    <text evidence="4">The sequence shown here is derived from an EMBL/GenBank/DDBJ whole genome shotgun (WGS) entry which is preliminary data.</text>
</comment>
<keyword evidence="2" id="KW-0597">Phosphoprotein</keyword>
<dbReference type="PANTHER" id="PTHR43767">
    <property type="entry name" value="LONG-CHAIN-FATTY-ACID--COA LIGASE"/>
    <property type="match status" value="1"/>
</dbReference>
<name>X1BFQ1_9ZZZZ</name>
<dbReference type="InterPro" id="IPR009081">
    <property type="entry name" value="PP-bd_ACP"/>
</dbReference>
<proteinExistence type="predicted"/>
<dbReference type="Gene3D" id="1.10.1200.10">
    <property type="entry name" value="ACP-like"/>
    <property type="match status" value="1"/>
</dbReference>
<dbReference type="SUPFAM" id="SSF69593">
    <property type="entry name" value="Glycerol-3-phosphate (1)-acyltransferase"/>
    <property type="match status" value="1"/>
</dbReference>
<dbReference type="InterPro" id="IPR042099">
    <property type="entry name" value="ANL_N_sf"/>
</dbReference>
<keyword evidence="1" id="KW-0596">Phosphopantetheine</keyword>
<accession>X1BFQ1</accession>
<dbReference type="GO" id="GO:0016878">
    <property type="term" value="F:acid-thiol ligase activity"/>
    <property type="evidence" value="ECO:0007669"/>
    <property type="project" value="UniProtKB-ARBA"/>
</dbReference>
<dbReference type="InterPro" id="IPR000873">
    <property type="entry name" value="AMP-dep_synth/lig_dom"/>
</dbReference>
<dbReference type="InterPro" id="IPR006162">
    <property type="entry name" value="Ppantetheine_attach_site"/>
</dbReference>
<feature type="domain" description="Carrier" evidence="3">
    <location>
        <begin position="226"/>
        <end position="304"/>
    </location>
</feature>
<dbReference type="InterPro" id="IPR045851">
    <property type="entry name" value="AMP-bd_C_sf"/>
</dbReference>
<dbReference type="Pfam" id="PF01553">
    <property type="entry name" value="Acyltransferase"/>
    <property type="match status" value="1"/>
</dbReference>
<reference evidence="4" key="1">
    <citation type="journal article" date="2014" name="Front. Microbiol.">
        <title>High frequency of phylogenetically diverse reductive dehalogenase-homologous genes in deep subseafloor sedimentary metagenomes.</title>
        <authorList>
            <person name="Kawai M."/>
            <person name="Futagami T."/>
            <person name="Toyoda A."/>
            <person name="Takaki Y."/>
            <person name="Nishi S."/>
            <person name="Hori S."/>
            <person name="Arai W."/>
            <person name="Tsubouchi T."/>
            <person name="Morono Y."/>
            <person name="Uchiyama I."/>
            <person name="Ito T."/>
            <person name="Fujiyama A."/>
            <person name="Inagaki F."/>
            <person name="Takami H."/>
        </authorList>
    </citation>
    <scope>NUCLEOTIDE SEQUENCE</scope>
    <source>
        <strain evidence="4">Expedition CK06-06</strain>
    </source>
</reference>
<dbReference type="InterPro" id="IPR036736">
    <property type="entry name" value="ACP-like_sf"/>
</dbReference>
<dbReference type="GO" id="GO:0016746">
    <property type="term" value="F:acyltransferase activity"/>
    <property type="evidence" value="ECO:0007669"/>
    <property type="project" value="InterPro"/>
</dbReference>
<dbReference type="InterPro" id="IPR002123">
    <property type="entry name" value="Plipid/glycerol_acylTrfase"/>
</dbReference>
<dbReference type="Pfam" id="PF00550">
    <property type="entry name" value="PP-binding"/>
    <property type="match status" value="1"/>
</dbReference>